<dbReference type="KEGG" id="amim:MIM_c32360"/>
<keyword evidence="10 13" id="KW-0472">Membrane</keyword>
<dbReference type="eggNOG" id="COG0811">
    <property type="taxonomic scope" value="Bacteria"/>
</dbReference>
<evidence type="ECO:0000256" key="7">
    <source>
        <dbReference type="ARBA" id="ARBA00022692"/>
    </source>
</evidence>
<comment type="function">
    <text evidence="11">Involved in the TonB-dependent energy-dependent transport of various receptor-bound substrates. Protects ExbD from proteolytic degradation and functionally stabilizes TonB.</text>
</comment>
<evidence type="ECO:0000256" key="1">
    <source>
        <dbReference type="ARBA" id="ARBA00004429"/>
    </source>
</evidence>
<comment type="subcellular location">
    <subcellularLocation>
        <location evidence="1">Cell inner membrane</location>
        <topology evidence="1">Multi-pass membrane protein</topology>
    </subcellularLocation>
    <subcellularLocation>
        <location evidence="12">Membrane</location>
        <topology evidence="12">Multi-pass membrane protein</topology>
    </subcellularLocation>
</comment>
<evidence type="ECO:0000256" key="6">
    <source>
        <dbReference type="ARBA" id="ARBA00022519"/>
    </source>
</evidence>
<evidence type="ECO:0000313" key="16">
    <source>
        <dbReference type="EMBL" id="AHG65300.1"/>
    </source>
</evidence>
<keyword evidence="14" id="KW-0732">Signal</keyword>
<keyword evidence="7 13" id="KW-0812">Transmembrane</keyword>
<accession>W0PIL2</accession>
<dbReference type="InterPro" id="IPR050790">
    <property type="entry name" value="ExbB/TolQ_transport"/>
</dbReference>
<evidence type="ECO:0000256" key="10">
    <source>
        <dbReference type="ARBA" id="ARBA00023136"/>
    </source>
</evidence>
<organism evidence="16 17">
    <name type="scientific">Advenella mimigardefordensis (strain DSM 17166 / LMG 22922 / DPN7)</name>
    <dbReference type="NCBI Taxonomy" id="1247726"/>
    <lineage>
        <taxon>Bacteria</taxon>
        <taxon>Pseudomonadati</taxon>
        <taxon>Pseudomonadota</taxon>
        <taxon>Betaproteobacteria</taxon>
        <taxon>Burkholderiales</taxon>
        <taxon>Alcaligenaceae</taxon>
    </lineage>
</organism>
<dbReference type="HOGENOM" id="CLU_053325_0_0_4"/>
<comment type="similarity">
    <text evidence="12">Belongs to the exbB/tolQ family.</text>
</comment>
<keyword evidence="6" id="KW-0997">Cell inner membrane</keyword>
<evidence type="ECO:0000256" key="5">
    <source>
        <dbReference type="ARBA" id="ARBA00022475"/>
    </source>
</evidence>
<name>W0PIL2_ADVMD</name>
<feature type="domain" description="MotA/TolQ/ExbB proton channel" evidence="15">
    <location>
        <begin position="146"/>
        <end position="252"/>
    </location>
</feature>
<evidence type="ECO:0000256" key="4">
    <source>
        <dbReference type="ARBA" id="ARBA00022448"/>
    </source>
</evidence>
<dbReference type="GO" id="GO:0022857">
    <property type="term" value="F:transmembrane transporter activity"/>
    <property type="evidence" value="ECO:0007669"/>
    <property type="project" value="InterPro"/>
</dbReference>
<feature type="transmembrane region" description="Helical" evidence="13">
    <location>
        <begin position="67"/>
        <end position="95"/>
    </location>
</feature>
<dbReference type="Pfam" id="PF01618">
    <property type="entry name" value="MotA_ExbB"/>
    <property type="match status" value="1"/>
</dbReference>
<evidence type="ECO:0000259" key="15">
    <source>
        <dbReference type="Pfam" id="PF01618"/>
    </source>
</evidence>
<evidence type="ECO:0000256" key="12">
    <source>
        <dbReference type="RuleBase" id="RU004057"/>
    </source>
</evidence>
<keyword evidence="8 12" id="KW-0653">Protein transport</keyword>
<evidence type="ECO:0000256" key="3">
    <source>
        <dbReference type="ARBA" id="ARBA00022093"/>
    </source>
</evidence>
<feature type="transmembrane region" description="Helical" evidence="13">
    <location>
        <begin position="221"/>
        <end position="242"/>
    </location>
</feature>
<dbReference type="PANTHER" id="PTHR30625:SF16">
    <property type="entry name" value="BIOPOLYMER TRANSPORT PROTEIN EXBB"/>
    <property type="match status" value="1"/>
</dbReference>
<proteinExistence type="inferred from homology"/>
<gene>
    <name evidence="16" type="primary">exbB2</name>
    <name evidence="16" type="ORF">MIM_c32360</name>
</gene>
<dbReference type="Proteomes" id="UP000019095">
    <property type="component" value="Chromosome"/>
</dbReference>
<evidence type="ECO:0000256" key="14">
    <source>
        <dbReference type="SAM" id="SignalP"/>
    </source>
</evidence>
<keyword evidence="4 12" id="KW-0813">Transport</keyword>
<keyword evidence="17" id="KW-1185">Reference proteome</keyword>
<dbReference type="GO" id="GO:0005886">
    <property type="term" value="C:plasma membrane"/>
    <property type="evidence" value="ECO:0007669"/>
    <property type="project" value="UniProtKB-SubCell"/>
</dbReference>
<sequence>MQRLSSTPLSVLTGFISMCVTGAHAQALTGLHNPDVQQGMQLTLQQPASVLNGEFSPMGIYEAAHPVVQGVIIVLLLCSLLTWTICVVKAAQLALATHRIRRQQRWLSDIPSLALCRDVAGHWRRTHEMPLLVREITDEITLSSGVIDTDLKDRIEYRLARRADQQLQRLRYGIGPLATIGSVAPFVGLFGTVWGIMNSFIGIASAKNVSLAVVAPGIAEALFATAIGLVAAIPAVVLYNLFLRGLNRYQAQLGNLVAMLFLLFKRDVSLGRSVLDREQAEALRSEALR</sequence>
<comment type="subunit">
    <text evidence="2">The accessory proteins ExbB and ExbD seem to form a complex with TonB.</text>
</comment>
<evidence type="ECO:0000256" key="13">
    <source>
        <dbReference type="SAM" id="Phobius"/>
    </source>
</evidence>
<dbReference type="STRING" id="1247726.MIM_c32360"/>
<keyword evidence="9 13" id="KW-1133">Transmembrane helix</keyword>
<feature type="signal peptide" evidence="14">
    <location>
        <begin position="1"/>
        <end position="25"/>
    </location>
</feature>
<dbReference type="PATRIC" id="fig|1247726.3.peg.3580"/>
<dbReference type="InterPro" id="IPR002898">
    <property type="entry name" value="MotA_ExbB_proton_chnl"/>
</dbReference>
<dbReference type="InterPro" id="IPR014164">
    <property type="entry name" value="TonB_ExbB_1"/>
</dbReference>
<protein>
    <recommendedName>
        <fullName evidence="3">Biopolymer transport protein ExbB</fullName>
    </recommendedName>
</protein>
<reference evidence="16 17" key="1">
    <citation type="journal article" date="2014" name="Microbiology">
        <title>Unravelling the complete genome sequence of Advenella mimigardefordensis strain DPN7T and novel insights in the catabolism of the xenobiotic polythioester precursor 3,3'-dithiodipropionate.</title>
        <authorList>
            <person name="Wubbeler J.H."/>
            <person name="Hiessl S."/>
            <person name="Schuldes J."/>
            <person name="Thurmer A."/>
            <person name="Daniel R."/>
            <person name="Steinbuchel A."/>
        </authorList>
    </citation>
    <scope>NUCLEOTIDE SEQUENCE [LARGE SCALE GENOMIC DNA]</scope>
    <source>
        <strain evidence="17">DSM 17166 / LMG 22922 / DPN7</strain>
    </source>
</reference>
<dbReference type="EMBL" id="CP003915">
    <property type="protein sequence ID" value="AHG65300.1"/>
    <property type="molecule type" value="Genomic_DNA"/>
</dbReference>
<dbReference type="GO" id="GO:0017038">
    <property type="term" value="P:protein import"/>
    <property type="evidence" value="ECO:0007669"/>
    <property type="project" value="TreeGrafter"/>
</dbReference>
<dbReference type="AlphaFoldDB" id="W0PIL2"/>
<evidence type="ECO:0000256" key="11">
    <source>
        <dbReference type="ARBA" id="ARBA00024816"/>
    </source>
</evidence>
<evidence type="ECO:0000313" key="17">
    <source>
        <dbReference type="Proteomes" id="UP000019095"/>
    </source>
</evidence>
<feature type="chain" id="PRO_5004793094" description="Biopolymer transport protein ExbB" evidence="14">
    <location>
        <begin position="26"/>
        <end position="289"/>
    </location>
</feature>
<keyword evidence="5" id="KW-1003">Cell membrane</keyword>
<feature type="transmembrane region" description="Helical" evidence="13">
    <location>
        <begin position="177"/>
        <end position="201"/>
    </location>
</feature>
<evidence type="ECO:0000256" key="8">
    <source>
        <dbReference type="ARBA" id="ARBA00022927"/>
    </source>
</evidence>
<dbReference type="PANTHER" id="PTHR30625">
    <property type="entry name" value="PROTEIN TOLQ"/>
    <property type="match status" value="1"/>
</dbReference>
<evidence type="ECO:0000256" key="9">
    <source>
        <dbReference type="ARBA" id="ARBA00022989"/>
    </source>
</evidence>
<evidence type="ECO:0000256" key="2">
    <source>
        <dbReference type="ARBA" id="ARBA00011471"/>
    </source>
</evidence>
<dbReference type="NCBIfam" id="TIGR02797">
    <property type="entry name" value="exbB"/>
    <property type="match status" value="1"/>
</dbReference>